<dbReference type="OrthoDB" id="9814535at2"/>
<protein>
    <recommendedName>
        <fullName evidence="6">Bacterial surface antigen (D15) domain-containing protein</fullName>
    </recommendedName>
</protein>
<evidence type="ECO:0000313" key="8">
    <source>
        <dbReference type="Proteomes" id="UP000077177"/>
    </source>
</evidence>
<dbReference type="EMBL" id="CP011390">
    <property type="protein sequence ID" value="ANE50836.1"/>
    <property type="molecule type" value="Genomic_DNA"/>
</dbReference>
<keyword evidence="5" id="KW-0998">Cell outer membrane</keyword>
<keyword evidence="2" id="KW-0812">Transmembrane</keyword>
<dbReference type="STRING" id="1492898.SY85_10275"/>
<sequence length="762" mass="87040">MRKLLQHIMWLLLIVGSGSCSVNRYLPAEEKLYNGATIKISKASEIKVKEASIQSKLSSLATPKRNKRLLGEPYKVWWWYVIGQPKKEKGFKAWLRNTLGQPPVLSGDLNPELNAQNMQALLETEGYFNSKVSVDTSIKKKKIKLHYQARVARPYQFGPITWQLDSSQLARDILQLPKVGSLLKTGDQYNEKKIKAEKARLVQLLKGKGYYYFETEHLLTYIDTNHSNYTAAIYMSLNQPVPVTAKTPFVINQIIVYTPFTTFKPLPDSLVQTLPQHDGIYIYDSSQKFKPDVFARSITYRKGSLYSLPELNKTQARFYSLGTFRFVKPQFTQATAGADLMNVTYYLVPYQKKKLQTEIGGFTRSNSYTGGQASIQWADKNFLKRAQTLMIKATGSFEVTANDSLKDNNNFRIGIEASLNIPRLMVPFRTGNNLATLPKTNFPLSFDWVRHQDLYTEKYFNFRYELSWRDTITREYRLTPFSLTITNTANFTNAFNLREMIDSSLKFTLPTIVIPSLGFQYIVTNNPVVKKYSTFLHTGVEFAGNILGMIKGNNGYFSTKVGNAYFSQFIKAAADFRYYRRFKKELTWANRLVVGASYPYGNSPFLPFSRQYIIGGANSLRGFLPRKLGPGSTQATESQQSAFPQIGGDYKLEFNSELRTSLGGRLKGALFVDAGNIWMKDTVLYTKAGQLSKDFYKEIAIDAGIGLRVDVNILVIRLDLAIPFHKPYLPEGQRWTFDTMKFGEKDWRKENLIWNFALGYPF</sequence>
<dbReference type="PANTHER" id="PTHR12815">
    <property type="entry name" value="SORTING AND ASSEMBLY MACHINERY SAMM50 PROTEIN FAMILY MEMBER"/>
    <property type="match status" value="1"/>
</dbReference>
<proteinExistence type="predicted"/>
<keyword evidence="3" id="KW-0732">Signal</keyword>
<evidence type="ECO:0000256" key="4">
    <source>
        <dbReference type="ARBA" id="ARBA00023136"/>
    </source>
</evidence>
<dbReference type="KEGG" id="fla:SY85_10275"/>
<dbReference type="PANTHER" id="PTHR12815:SF47">
    <property type="entry name" value="TRANSLOCATION AND ASSEMBLY MODULE SUBUNIT TAMA"/>
    <property type="match status" value="1"/>
</dbReference>
<reference evidence="7 8" key="2">
    <citation type="journal article" date="2016" name="Int. J. Syst. Evol. Microbiol.">
        <title>Flavisolibacter tropicus sp. nov., isolated from tropical soil.</title>
        <authorList>
            <person name="Lee J.J."/>
            <person name="Kang M.S."/>
            <person name="Kim G.S."/>
            <person name="Lee C.S."/>
            <person name="Lim S."/>
            <person name="Lee J."/>
            <person name="Roh S.H."/>
            <person name="Kang H."/>
            <person name="Ha J.M."/>
            <person name="Bae S."/>
            <person name="Jung H.Y."/>
            <person name="Kim M.K."/>
        </authorList>
    </citation>
    <scope>NUCLEOTIDE SEQUENCE [LARGE SCALE GENOMIC DNA]</scope>
    <source>
        <strain evidence="7 8">LCS9</strain>
    </source>
</reference>
<keyword evidence="8" id="KW-1185">Reference proteome</keyword>
<dbReference type="Proteomes" id="UP000077177">
    <property type="component" value="Chromosome"/>
</dbReference>
<organism evidence="7 8">
    <name type="scientific">Flavisolibacter tropicus</name>
    <dbReference type="NCBI Taxonomy" id="1492898"/>
    <lineage>
        <taxon>Bacteria</taxon>
        <taxon>Pseudomonadati</taxon>
        <taxon>Bacteroidota</taxon>
        <taxon>Chitinophagia</taxon>
        <taxon>Chitinophagales</taxon>
        <taxon>Chitinophagaceae</taxon>
        <taxon>Flavisolibacter</taxon>
    </lineage>
</organism>
<gene>
    <name evidence="7" type="ORF">SY85_10275</name>
</gene>
<evidence type="ECO:0000256" key="1">
    <source>
        <dbReference type="ARBA" id="ARBA00004370"/>
    </source>
</evidence>
<dbReference type="InterPro" id="IPR039910">
    <property type="entry name" value="D15-like"/>
</dbReference>
<dbReference type="PATRIC" id="fig|1492898.3.peg.2207"/>
<evidence type="ECO:0000256" key="2">
    <source>
        <dbReference type="ARBA" id="ARBA00022692"/>
    </source>
</evidence>
<comment type="subcellular location">
    <subcellularLocation>
        <location evidence="1">Membrane</location>
    </subcellularLocation>
</comment>
<feature type="domain" description="Bacterial surface antigen (D15)" evidence="6">
    <location>
        <begin position="446"/>
        <end position="737"/>
    </location>
</feature>
<dbReference type="PROSITE" id="PS51257">
    <property type="entry name" value="PROKAR_LIPOPROTEIN"/>
    <property type="match status" value="1"/>
</dbReference>
<evidence type="ECO:0000313" key="7">
    <source>
        <dbReference type="EMBL" id="ANE50836.1"/>
    </source>
</evidence>
<dbReference type="Pfam" id="PF01103">
    <property type="entry name" value="Omp85"/>
    <property type="match status" value="1"/>
</dbReference>
<dbReference type="AlphaFoldDB" id="A0A172TV24"/>
<evidence type="ECO:0000256" key="3">
    <source>
        <dbReference type="ARBA" id="ARBA00022729"/>
    </source>
</evidence>
<evidence type="ECO:0000256" key="5">
    <source>
        <dbReference type="ARBA" id="ARBA00023237"/>
    </source>
</evidence>
<dbReference type="GO" id="GO:0019867">
    <property type="term" value="C:outer membrane"/>
    <property type="evidence" value="ECO:0007669"/>
    <property type="project" value="InterPro"/>
</dbReference>
<evidence type="ECO:0000259" key="6">
    <source>
        <dbReference type="Pfam" id="PF01103"/>
    </source>
</evidence>
<name>A0A172TV24_9BACT</name>
<accession>A0A172TV24</accession>
<dbReference type="RefSeq" id="WP_066404208.1">
    <property type="nucleotide sequence ID" value="NZ_CP011390.1"/>
</dbReference>
<reference evidence="8" key="1">
    <citation type="submission" date="2015-01" db="EMBL/GenBank/DDBJ databases">
        <title>Flavisolibacter sp./LCS9/ whole genome sequencing.</title>
        <authorList>
            <person name="Kim M.K."/>
            <person name="Srinivasan S."/>
            <person name="Lee J.-J."/>
        </authorList>
    </citation>
    <scope>NUCLEOTIDE SEQUENCE [LARGE SCALE GENOMIC DNA]</scope>
    <source>
        <strain evidence="8">LCS9</strain>
    </source>
</reference>
<keyword evidence="4" id="KW-0472">Membrane</keyword>
<dbReference type="Gene3D" id="2.40.160.50">
    <property type="entry name" value="membrane protein fhac: a member of the omp85/tpsb transporter family"/>
    <property type="match status" value="1"/>
</dbReference>
<dbReference type="InterPro" id="IPR000184">
    <property type="entry name" value="Bac_surfAg_D15"/>
</dbReference>